<evidence type="ECO:0000259" key="3">
    <source>
        <dbReference type="Pfam" id="PF07995"/>
    </source>
</evidence>
<dbReference type="PROSITE" id="PS51257">
    <property type="entry name" value="PROKAR_LIPOPROTEIN"/>
    <property type="match status" value="1"/>
</dbReference>
<dbReference type="Pfam" id="PF07995">
    <property type="entry name" value="GSDH"/>
    <property type="match status" value="1"/>
</dbReference>
<reference evidence="4 5" key="1">
    <citation type="submission" date="2019-07" db="EMBL/GenBank/DDBJ databases">
        <title>Cryptosporangium phraense sp. nov., isolated from plant litter.</title>
        <authorList>
            <person name="Suriyachadkun C."/>
        </authorList>
    </citation>
    <scope>NUCLEOTIDE SEQUENCE [LARGE SCALE GENOMIC DNA]</scope>
    <source>
        <strain evidence="4 5">A-T 5661</strain>
    </source>
</reference>
<dbReference type="InParanoid" id="A0A545ASK1"/>
<keyword evidence="5" id="KW-1185">Reference proteome</keyword>
<evidence type="ECO:0000313" key="5">
    <source>
        <dbReference type="Proteomes" id="UP000317982"/>
    </source>
</evidence>
<comment type="caution">
    <text evidence="4">The sequence shown here is derived from an EMBL/GenBank/DDBJ whole genome shotgun (WGS) entry which is preliminary data.</text>
</comment>
<feature type="signal peptide" evidence="2">
    <location>
        <begin position="1"/>
        <end position="25"/>
    </location>
</feature>
<feature type="domain" description="Glucose/Sorbosone dehydrogenase" evidence="3">
    <location>
        <begin position="66"/>
        <end position="358"/>
    </location>
</feature>
<dbReference type="InterPro" id="IPR012938">
    <property type="entry name" value="Glc/Sorbosone_DH"/>
</dbReference>
<dbReference type="SUPFAM" id="SSF50952">
    <property type="entry name" value="Soluble quinoprotein glucose dehydrogenase"/>
    <property type="match status" value="1"/>
</dbReference>
<feature type="compositionally biased region" description="Low complexity" evidence="1">
    <location>
        <begin position="40"/>
        <end position="51"/>
    </location>
</feature>
<dbReference type="PANTHER" id="PTHR19328">
    <property type="entry name" value="HEDGEHOG-INTERACTING PROTEIN"/>
    <property type="match status" value="1"/>
</dbReference>
<dbReference type="Gene3D" id="2.120.10.30">
    <property type="entry name" value="TolB, C-terminal domain"/>
    <property type="match status" value="1"/>
</dbReference>
<organism evidence="4 5">
    <name type="scientific">Cryptosporangium phraense</name>
    <dbReference type="NCBI Taxonomy" id="2593070"/>
    <lineage>
        <taxon>Bacteria</taxon>
        <taxon>Bacillati</taxon>
        <taxon>Actinomycetota</taxon>
        <taxon>Actinomycetes</taxon>
        <taxon>Cryptosporangiales</taxon>
        <taxon>Cryptosporangiaceae</taxon>
        <taxon>Cryptosporangium</taxon>
    </lineage>
</organism>
<sequence>MPGPTRTLVALATALTLALTGCSFGAPDETDQGQPPNLPTPSASPTTPGGSAEDDGVGVQVLVKNLQVPWGLAFLPDGNALVTERDTRRILQVTPGGRSTPVQTIEDAYSGGEGGLLGIAVSPKYATDKTAYIYYTTRTDNRIAKLVLGQPPVPIVTGIPVSGIHNGGRLAFGPDGYLYAGTGDASQRGRAQDVKSLGGKILRMTTAGKPAPGNPYPNSLVWSRGHRNVQGLAWDSQKRLYATEFGQNQWDEVNLITKGGNYGWPTVEGKSTDKRYTNPLVTWSTDEASPSGAAIVGNNLLVAALKGQRIWVVPLDADTGKVKGEPRPLLQDRYGRLRTIMSAPDGSVWVTTSNRDGRGKPSVDDDRILRIIPPGASGVDVL</sequence>
<gene>
    <name evidence="4" type="ORF">FL583_14855</name>
</gene>
<keyword evidence="2" id="KW-0732">Signal</keyword>
<dbReference type="Proteomes" id="UP000317982">
    <property type="component" value="Unassembled WGS sequence"/>
</dbReference>
<evidence type="ECO:0000256" key="2">
    <source>
        <dbReference type="SAM" id="SignalP"/>
    </source>
</evidence>
<feature type="region of interest" description="Disordered" evidence="1">
    <location>
        <begin position="25"/>
        <end position="55"/>
    </location>
</feature>
<proteinExistence type="predicted"/>
<evidence type="ECO:0000256" key="1">
    <source>
        <dbReference type="SAM" id="MobiDB-lite"/>
    </source>
</evidence>
<name>A0A545ASK1_9ACTN</name>
<dbReference type="RefSeq" id="WP_142705215.1">
    <property type="nucleotide sequence ID" value="NZ_VIRS01000009.1"/>
</dbReference>
<evidence type="ECO:0000313" key="4">
    <source>
        <dbReference type="EMBL" id="TQS44221.1"/>
    </source>
</evidence>
<dbReference type="EMBL" id="VIRS01000009">
    <property type="protein sequence ID" value="TQS44221.1"/>
    <property type="molecule type" value="Genomic_DNA"/>
</dbReference>
<dbReference type="OrthoDB" id="9770043at2"/>
<protein>
    <submittedName>
        <fullName evidence="4">PQQ-dependent sugar dehydrogenase</fullName>
    </submittedName>
</protein>
<accession>A0A545ASK1</accession>
<feature type="chain" id="PRO_5021989140" evidence="2">
    <location>
        <begin position="26"/>
        <end position="382"/>
    </location>
</feature>
<dbReference type="InterPro" id="IPR011041">
    <property type="entry name" value="Quinoprot_gluc/sorb_DH_b-prop"/>
</dbReference>
<dbReference type="AlphaFoldDB" id="A0A545ASK1"/>
<dbReference type="InterPro" id="IPR011042">
    <property type="entry name" value="6-blade_b-propeller_TolB-like"/>
</dbReference>
<dbReference type="PANTHER" id="PTHR19328:SF13">
    <property type="entry name" value="HIPL1 PROTEIN"/>
    <property type="match status" value="1"/>
</dbReference>